<dbReference type="SUPFAM" id="SSF52540">
    <property type="entry name" value="P-loop containing nucleoside triphosphate hydrolases"/>
    <property type="match status" value="1"/>
</dbReference>
<evidence type="ECO:0000259" key="4">
    <source>
        <dbReference type="Pfam" id="PF03976"/>
    </source>
</evidence>
<evidence type="ECO:0000313" key="6">
    <source>
        <dbReference type="Proteomes" id="UP000009170"/>
    </source>
</evidence>
<comment type="caution">
    <text evidence="5">The sequence shown here is derived from an EMBL/GenBank/DDBJ whole genome shotgun (WGS) entry which is preliminary data.</text>
</comment>
<protein>
    <submittedName>
        <fullName evidence="5">Polyphosphate kinase 2</fullName>
    </submittedName>
</protein>
<proteinExistence type="inferred from homology"/>
<dbReference type="NCBIfam" id="TIGR03707">
    <property type="entry name" value="PPK2_P_aer"/>
    <property type="match status" value="1"/>
</dbReference>
<keyword evidence="6" id="KW-1185">Reference proteome</keyword>
<dbReference type="PANTHER" id="PTHR34383:SF1">
    <property type="entry name" value="ADP-POLYPHOSPHATE PHOSPHOTRANSFERASE"/>
    <property type="match status" value="1"/>
</dbReference>
<keyword evidence="3 5" id="KW-0418">Kinase</keyword>
<dbReference type="EMBL" id="CAID01000007">
    <property type="protein sequence ID" value="CEF98558.1"/>
    <property type="molecule type" value="Genomic_DNA"/>
</dbReference>
<dbReference type="InterPro" id="IPR022486">
    <property type="entry name" value="PPK2_PA0141"/>
</dbReference>
<dbReference type="GeneID" id="9835848"/>
<dbReference type="PANTHER" id="PTHR34383">
    <property type="entry name" value="POLYPHOSPHATE:AMP PHOSPHOTRANSFERASE-RELATED"/>
    <property type="match status" value="1"/>
</dbReference>
<comment type="similarity">
    <text evidence="1">Belongs to the polyphosphate kinase 2 (PPK2) family. Class I subfamily.</text>
</comment>
<dbReference type="Proteomes" id="UP000009170">
    <property type="component" value="Unassembled WGS sequence"/>
</dbReference>
<reference evidence="6" key="1">
    <citation type="journal article" date="2006" name="Proc. Natl. Acad. Sci. U.S.A.">
        <title>Genome analysis of the smallest free-living eukaryote Ostreococcus tauri unveils many unique features.</title>
        <authorList>
            <person name="Derelle E."/>
            <person name="Ferraz C."/>
            <person name="Rombauts S."/>
            <person name="Rouze P."/>
            <person name="Worden A.Z."/>
            <person name="Robbens S."/>
            <person name="Partensky F."/>
            <person name="Degroeve S."/>
            <person name="Echeynie S."/>
            <person name="Cooke R."/>
            <person name="Saeys Y."/>
            <person name="Wuyts J."/>
            <person name="Jabbari K."/>
            <person name="Bowler C."/>
            <person name="Panaud O."/>
            <person name="Piegu B."/>
            <person name="Ball S.G."/>
            <person name="Ral J.-P."/>
            <person name="Bouget F.-Y."/>
            <person name="Piganeau G."/>
            <person name="De Baets B."/>
            <person name="Picard A."/>
            <person name="Delseny M."/>
            <person name="Demaille J."/>
            <person name="Van de Peer Y."/>
            <person name="Moreau H."/>
        </authorList>
    </citation>
    <scope>NUCLEOTIDE SEQUENCE [LARGE SCALE GENOMIC DNA]</scope>
    <source>
        <strain evidence="6">OTTH 0595 / CCAP 157/2 / RCC745</strain>
    </source>
</reference>
<evidence type="ECO:0000256" key="2">
    <source>
        <dbReference type="ARBA" id="ARBA00022679"/>
    </source>
</evidence>
<dbReference type="RefSeq" id="XP_003081826.2">
    <property type="nucleotide sequence ID" value="XM_003081778.2"/>
</dbReference>
<feature type="domain" description="Polyphosphate kinase-2-related" evidence="4">
    <location>
        <begin position="17"/>
        <end position="236"/>
    </location>
</feature>
<evidence type="ECO:0000256" key="3">
    <source>
        <dbReference type="ARBA" id="ARBA00022777"/>
    </source>
</evidence>
<gene>
    <name evidence="5" type="ORF">OT_ostta07g00220</name>
</gene>
<dbReference type="InParanoid" id="A0A090N3R1"/>
<dbReference type="GO" id="GO:0008976">
    <property type="term" value="F:polyphosphate kinase activity"/>
    <property type="evidence" value="ECO:0007669"/>
    <property type="project" value="InterPro"/>
</dbReference>
<organism evidence="5 6">
    <name type="scientific">Ostreococcus tauri</name>
    <name type="common">Marine green alga</name>
    <dbReference type="NCBI Taxonomy" id="70448"/>
    <lineage>
        <taxon>Eukaryota</taxon>
        <taxon>Viridiplantae</taxon>
        <taxon>Chlorophyta</taxon>
        <taxon>Mamiellophyceae</taxon>
        <taxon>Mamiellales</taxon>
        <taxon>Bathycoccaceae</taxon>
        <taxon>Ostreococcus</taxon>
    </lineage>
</organism>
<sequence>MDHAKCVRKAVRKAIVNAEYEAILERLQFELVTWQDYVKARGEKVVILFEGRDAAGKGGCISRITDVLSARQCKVVALSAPTEEEKTQWYFQKYVKHLPSAGHIVLFDRSWYNRSGVERVMGFATAEQVEQFEKEVNTFEKMLVDSGITLIKLWFDVSDEEQERRFKDRLERSEKRWKLSPMDLFARSKFYEYSKARDLMFENTSETVPWSIIPADDKRVARLNAIQHILGSVDYHIVASEELKLPKIQEKPNDYHDRDLRELDPKKARVVPQVYTVESLSVRDIDGKTWEEIAKDADKRVKKTLSVDDDADAR</sequence>
<dbReference type="InterPro" id="IPR022488">
    <property type="entry name" value="PPK2-related"/>
</dbReference>
<keyword evidence="2" id="KW-0808">Transferase</keyword>
<dbReference type="OrthoDB" id="5592030at2759"/>
<evidence type="ECO:0000313" key="5">
    <source>
        <dbReference type="EMBL" id="CEF98558.1"/>
    </source>
</evidence>
<dbReference type="AlphaFoldDB" id="A0A090N3R1"/>
<accession>A0A090N3R1</accession>
<dbReference type="KEGG" id="ota:OT_ostta07g00220"/>
<dbReference type="InterPro" id="IPR027417">
    <property type="entry name" value="P-loop_NTPase"/>
</dbReference>
<dbReference type="Pfam" id="PF03976">
    <property type="entry name" value="PPK2"/>
    <property type="match status" value="1"/>
</dbReference>
<reference evidence="5 6" key="2">
    <citation type="journal article" date="2014" name="BMC Genomics">
        <title>An improved genome of the model marine alga Ostreococcus tauri unfolds by assessing Illumina de novo assemblies.</title>
        <authorList>
            <person name="Blanc-Mathieu R."/>
            <person name="Verhelst B."/>
            <person name="Derelle E."/>
            <person name="Rombauts S."/>
            <person name="Bouget F.Y."/>
            <person name="Carre I."/>
            <person name="Chateau A."/>
            <person name="Eyre-Walker A."/>
            <person name="Grimsley N."/>
            <person name="Moreau H."/>
            <person name="Piegu B."/>
            <person name="Rivals E."/>
            <person name="Schackwitz W."/>
            <person name="Van de Peer Y."/>
            <person name="Piganeau G."/>
        </authorList>
    </citation>
    <scope>NUCLEOTIDE SEQUENCE [LARGE SCALE GENOMIC DNA]</scope>
    <source>
        <strain evidence="6">OTTH 0595 / CCAP 157/2 / RCC745</strain>
    </source>
</reference>
<evidence type="ECO:0000256" key="1">
    <source>
        <dbReference type="ARBA" id="ARBA00009924"/>
    </source>
</evidence>
<dbReference type="GO" id="GO:0006793">
    <property type="term" value="P:phosphorus metabolic process"/>
    <property type="evidence" value="ECO:0007669"/>
    <property type="project" value="InterPro"/>
</dbReference>
<dbReference type="STRING" id="70448.A0A090N3R1"/>
<name>A0A090N3R1_OSTTA</name>
<dbReference type="Gene3D" id="3.40.50.300">
    <property type="entry name" value="P-loop containing nucleotide triphosphate hydrolases"/>
    <property type="match status" value="1"/>
</dbReference>